<organism evidence="2 3">
    <name type="scientific">Christiangramia gaetbulicola</name>
    <dbReference type="NCBI Taxonomy" id="703340"/>
    <lineage>
        <taxon>Bacteria</taxon>
        <taxon>Pseudomonadati</taxon>
        <taxon>Bacteroidota</taxon>
        <taxon>Flavobacteriia</taxon>
        <taxon>Flavobacteriales</taxon>
        <taxon>Flavobacteriaceae</taxon>
        <taxon>Christiangramia</taxon>
    </lineage>
</organism>
<evidence type="ECO:0000313" key="2">
    <source>
        <dbReference type="EMBL" id="PTX45199.1"/>
    </source>
</evidence>
<keyword evidence="2" id="KW-0808">Transferase</keyword>
<comment type="caution">
    <text evidence="2">The sequence shown here is derived from an EMBL/GenBank/DDBJ whole genome shotgun (WGS) entry which is preliminary data.</text>
</comment>
<keyword evidence="3" id="KW-1185">Reference proteome</keyword>
<accession>A0A2T6AMZ5</accession>
<dbReference type="EMBL" id="QBKQ01000001">
    <property type="protein sequence ID" value="PTX45199.1"/>
    <property type="molecule type" value="Genomic_DNA"/>
</dbReference>
<dbReference type="InterPro" id="IPR000182">
    <property type="entry name" value="GNAT_dom"/>
</dbReference>
<evidence type="ECO:0000259" key="1">
    <source>
        <dbReference type="PROSITE" id="PS51186"/>
    </source>
</evidence>
<evidence type="ECO:0000313" key="3">
    <source>
        <dbReference type="Proteomes" id="UP000244174"/>
    </source>
</evidence>
<dbReference type="AlphaFoldDB" id="A0A2T6AMZ5"/>
<dbReference type="Gene3D" id="3.40.630.30">
    <property type="match status" value="1"/>
</dbReference>
<dbReference type="Proteomes" id="UP000244174">
    <property type="component" value="Unassembled WGS sequence"/>
</dbReference>
<protein>
    <submittedName>
        <fullName evidence="2">RimJ/RimL family protein N-acetyltransferase</fullName>
    </submittedName>
</protein>
<dbReference type="RefSeq" id="WP_108171087.1">
    <property type="nucleotide sequence ID" value="NZ_QBKQ01000001.1"/>
</dbReference>
<gene>
    <name evidence="2" type="ORF">C8P64_1190</name>
</gene>
<dbReference type="PROSITE" id="PS51186">
    <property type="entry name" value="GNAT"/>
    <property type="match status" value="1"/>
</dbReference>
<dbReference type="InterPro" id="IPR051531">
    <property type="entry name" value="N-acetyltransferase"/>
</dbReference>
<dbReference type="PANTHER" id="PTHR43792">
    <property type="entry name" value="GNAT FAMILY, PUTATIVE (AFU_ORTHOLOGUE AFUA_3G00765)-RELATED-RELATED"/>
    <property type="match status" value="1"/>
</dbReference>
<sequence length="172" mass="19666">MKSYKKFETERLIIQPTSTGDAEFILKLLTSPKYIQFVGNKNLNNTQDAEKYINDRMITQLERLGYSNYTVIRKTDNTKIGCVGLYDREGIEGIDIGYSFLPEFEGKGYAFEAAAELKRAAKEEFGMKDLNAITVQENSGSRKLLEKLGFEFKEIIHIPNDPNELMLYTAKL</sequence>
<dbReference type="OrthoDB" id="9798081at2"/>
<dbReference type="GO" id="GO:0016747">
    <property type="term" value="F:acyltransferase activity, transferring groups other than amino-acyl groups"/>
    <property type="evidence" value="ECO:0007669"/>
    <property type="project" value="InterPro"/>
</dbReference>
<dbReference type="InterPro" id="IPR016181">
    <property type="entry name" value="Acyl_CoA_acyltransferase"/>
</dbReference>
<dbReference type="PANTHER" id="PTHR43792:SF1">
    <property type="entry name" value="N-ACETYLTRANSFERASE DOMAIN-CONTAINING PROTEIN"/>
    <property type="match status" value="1"/>
</dbReference>
<proteinExistence type="predicted"/>
<name>A0A2T6AMZ5_9FLAO</name>
<feature type="domain" description="N-acetyltransferase" evidence="1">
    <location>
        <begin position="12"/>
        <end position="172"/>
    </location>
</feature>
<dbReference type="SUPFAM" id="SSF55729">
    <property type="entry name" value="Acyl-CoA N-acyltransferases (Nat)"/>
    <property type="match status" value="1"/>
</dbReference>
<reference evidence="2 3" key="1">
    <citation type="submission" date="2018-04" db="EMBL/GenBank/DDBJ databases">
        <title>Genomic Encyclopedia of Archaeal and Bacterial Type Strains, Phase II (KMG-II): from individual species to whole genera.</title>
        <authorList>
            <person name="Goeker M."/>
        </authorList>
    </citation>
    <scope>NUCLEOTIDE SEQUENCE [LARGE SCALE GENOMIC DNA]</scope>
    <source>
        <strain evidence="2 3">DSM 23082</strain>
    </source>
</reference>
<dbReference type="Pfam" id="PF13302">
    <property type="entry name" value="Acetyltransf_3"/>
    <property type="match status" value="1"/>
</dbReference>